<gene>
    <name evidence="2" type="ORF">B0T26DRAFT_753193</name>
</gene>
<keyword evidence="1" id="KW-0732">Signal</keyword>
<evidence type="ECO:0000313" key="2">
    <source>
        <dbReference type="EMBL" id="KAK0713033.1"/>
    </source>
</evidence>
<name>A0AA40ABW2_9PEZI</name>
<organism evidence="2 3">
    <name type="scientific">Lasiosphaeria miniovina</name>
    <dbReference type="NCBI Taxonomy" id="1954250"/>
    <lineage>
        <taxon>Eukaryota</taxon>
        <taxon>Fungi</taxon>
        <taxon>Dikarya</taxon>
        <taxon>Ascomycota</taxon>
        <taxon>Pezizomycotina</taxon>
        <taxon>Sordariomycetes</taxon>
        <taxon>Sordariomycetidae</taxon>
        <taxon>Sordariales</taxon>
        <taxon>Lasiosphaeriaceae</taxon>
        <taxon>Lasiosphaeria</taxon>
    </lineage>
</organism>
<keyword evidence="3" id="KW-1185">Reference proteome</keyword>
<evidence type="ECO:0000256" key="1">
    <source>
        <dbReference type="SAM" id="SignalP"/>
    </source>
</evidence>
<evidence type="ECO:0000313" key="3">
    <source>
        <dbReference type="Proteomes" id="UP001172101"/>
    </source>
</evidence>
<comment type="caution">
    <text evidence="2">The sequence shown here is derived from an EMBL/GenBank/DDBJ whole genome shotgun (WGS) entry which is preliminary data.</text>
</comment>
<dbReference type="GeneID" id="85328906"/>
<accession>A0AA40ABW2</accession>
<dbReference type="AlphaFoldDB" id="A0AA40ABW2"/>
<reference evidence="2" key="1">
    <citation type="submission" date="2023-06" db="EMBL/GenBank/DDBJ databases">
        <title>Genome-scale phylogeny and comparative genomics of the fungal order Sordariales.</title>
        <authorList>
            <consortium name="Lawrence Berkeley National Laboratory"/>
            <person name="Hensen N."/>
            <person name="Bonometti L."/>
            <person name="Westerberg I."/>
            <person name="Brannstrom I.O."/>
            <person name="Guillou S."/>
            <person name="Cros-Aarteil S."/>
            <person name="Calhoun S."/>
            <person name="Haridas S."/>
            <person name="Kuo A."/>
            <person name="Mondo S."/>
            <person name="Pangilinan J."/>
            <person name="Riley R."/>
            <person name="LaButti K."/>
            <person name="Andreopoulos B."/>
            <person name="Lipzen A."/>
            <person name="Chen C."/>
            <person name="Yanf M."/>
            <person name="Daum C."/>
            <person name="Ng V."/>
            <person name="Clum A."/>
            <person name="Steindorff A."/>
            <person name="Ohm R."/>
            <person name="Martin F."/>
            <person name="Silar P."/>
            <person name="Natvig D."/>
            <person name="Lalanne C."/>
            <person name="Gautier V."/>
            <person name="Ament-velasquez S.L."/>
            <person name="Kruys A."/>
            <person name="Hutchinson M.I."/>
            <person name="Powell A.J."/>
            <person name="Barry K."/>
            <person name="Miller A.N."/>
            <person name="Grigoriev I.V."/>
            <person name="Debuchy R."/>
            <person name="Gladieux P."/>
            <person name="Thoren M.H."/>
            <person name="Johannesson H."/>
        </authorList>
    </citation>
    <scope>NUCLEOTIDE SEQUENCE</scope>
    <source>
        <strain evidence="2">SMH2392-1A</strain>
    </source>
</reference>
<dbReference type="RefSeq" id="XP_060294356.1">
    <property type="nucleotide sequence ID" value="XM_060445636.1"/>
</dbReference>
<dbReference type="Proteomes" id="UP001172101">
    <property type="component" value="Unassembled WGS sequence"/>
</dbReference>
<proteinExistence type="predicted"/>
<feature type="signal peptide" evidence="1">
    <location>
        <begin position="1"/>
        <end position="17"/>
    </location>
</feature>
<sequence>MKFTIATFFALASVALAFSIEDRNARYVQPRQADINSVDASIPAMSDRNGNVLPFNTAGVYKDATAKGL</sequence>
<dbReference type="EMBL" id="JAUIRO010000005">
    <property type="protein sequence ID" value="KAK0713033.1"/>
    <property type="molecule type" value="Genomic_DNA"/>
</dbReference>
<protein>
    <submittedName>
        <fullName evidence="2">Uncharacterized protein</fullName>
    </submittedName>
</protein>
<feature type="chain" id="PRO_5041355668" evidence="1">
    <location>
        <begin position="18"/>
        <end position="69"/>
    </location>
</feature>